<evidence type="ECO:0000313" key="4">
    <source>
        <dbReference type="Proteomes" id="UP001596087"/>
    </source>
</evidence>
<evidence type="ECO:0000259" key="2">
    <source>
        <dbReference type="Pfam" id="PF02517"/>
    </source>
</evidence>
<reference evidence="4" key="1">
    <citation type="journal article" date="2019" name="Int. J. Syst. Evol. Microbiol.">
        <title>The Global Catalogue of Microorganisms (GCM) 10K type strain sequencing project: providing services to taxonomists for standard genome sequencing and annotation.</title>
        <authorList>
            <consortium name="The Broad Institute Genomics Platform"/>
            <consortium name="The Broad Institute Genome Sequencing Center for Infectious Disease"/>
            <person name="Wu L."/>
            <person name="Ma J."/>
        </authorList>
    </citation>
    <scope>NUCLEOTIDE SEQUENCE [LARGE SCALE GENOMIC DNA]</scope>
    <source>
        <strain evidence="4">DFY41</strain>
    </source>
</reference>
<proteinExistence type="predicted"/>
<dbReference type="EMBL" id="JBHSKD010000015">
    <property type="protein sequence ID" value="MFC5177699.1"/>
    <property type="molecule type" value="Genomic_DNA"/>
</dbReference>
<name>A0ABW0BK40_9ACTN</name>
<accession>A0ABW0BK40</accession>
<evidence type="ECO:0000313" key="3">
    <source>
        <dbReference type="EMBL" id="MFC5177699.1"/>
    </source>
</evidence>
<dbReference type="RefSeq" id="WP_378590935.1">
    <property type="nucleotide sequence ID" value="NZ_JBHSKD010000015.1"/>
</dbReference>
<keyword evidence="1" id="KW-1133">Transmembrane helix</keyword>
<keyword evidence="4" id="KW-1185">Reference proteome</keyword>
<dbReference type="PANTHER" id="PTHR35797:SF1">
    <property type="entry name" value="PROTEASE"/>
    <property type="match status" value="1"/>
</dbReference>
<dbReference type="InterPro" id="IPR042150">
    <property type="entry name" value="MmRce1-like"/>
</dbReference>
<feature type="transmembrane region" description="Helical" evidence="1">
    <location>
        <begin position="193"/>
        <end position="212"/>
    </location>
</feature>
<dbReference type="InterPro" id="IPR003675">
    <property type="entry name" value="Rce1/LyrA-like_dom"/>
</dbReference>
<feature type="transmembrane region" description="Helical" evidence="1">
    <location>
        <begin position="232"/>
        <end position="254"/>
    </location>
</feature>
<protein>
    <submittedName>
        <fullName evidence="3">Type II CAAX prenyl endopeptidase Rce1 family protein</fullName>
    </submittedName>
</protein>
<feature type="transmembrane region" description="Helical" evidence="1">
    <location>
        <begin position="72"/>
        <end position="99"/>
    </location>
</feature>
<dbReference type="PANTHER" id="PTHR35797">
    <property type="entry name" value="PROTEASE-RELATED"/>
    <property type="match status" value="1"/>
</dbReference>
<dbReference type="Proteomes" id="UP001596087">
    <property type="component" value="Unassembled WGS sequence"/>
</dbReference>
<feature type="transmembrane region" description="Helical" evidence="1">
    <location>
        <begin position="23"/>
        <end position="45"/>
    </location>
</feature>
<sequence length="324" mass="34255">MRVEPGGGGAGVEEVALPRRPVLTFWLVAVALEVVLGVAFLVSGAESAIDEGLSKAGLDFGSDLLTAGRVLVVYPAALLGITLALAQVAAPDLAVLVVARIRGGRALLHAVGRRFRPWSPEVGARRGLVIWLVVVVVFSACNLVSGLLHRALVPQDFAWHFSWSMLALLPVAMFLDAGALLEENGWRGFALPVLLRDHGPLAASLLVGLAWASWHFPVKFDAFLDYGLGGALAYLGAFTVKILAISVVMTFFWARAGQATLLAIVMHGLSNDVARIGGFVDGPTWQASAISELDLALPFVVLALVLVPYANRRGWGELGDLAAA</sequence>
<feature type="transmembrane region" description="Helical" evidence="1">
    <location>
        <begin position="161"/>
        <end position="181"/>
    </location>
</feature>
<keyword evidence="1" id="KW-0812">Transmembrane</keyword>
<evidence type="ECO:0000256" key="1">
    <source>
        <dbReference type="SAM" id="Phobius"/>
    </source>
</evidence>
<dbReference type="Pfam" id="PF02517">
    <property type="entry name" value="Rce1-like"/>
    <property type="match status" value="1"/>
</dbReference>
<feature type="transmembrane region" description="Helical" evidence="1">
    <location>
        <begin position="128"/>
        <end position="149"/>
    </location>
</feature>
<organism evidence="3 4">
    <name type="scientific">Nocardioides taihuensis</name>
    <dbReference type="NCBI Taxonomy" id="1835606"/>
    <lineage>
        <taxon>Bacteria</taxon>
        <taxon>Bacillati</taxon>
        <taxon>Actinomycetota</taxon>
        <taxon>Actinomycetes</taxon>
        <taxon>Propionibacteriales</taxon>
        <taxon>Nocardioidaceae</taxon>
        <taxon>Nocardioides</taxon>
    </lineage>
</organism>
<keyword evidence="1" id="KW-0472">Membrane</keyword>
<comment type="caution">
    <text evidence="3">The sequence shown here is derived from an EMBL/GenBank/DDBJ whole genome shotgun (WGS) entry which is preliminary data.</text>
</comment>
<feature type="domain" description="CAAX prenyl protease 2/Lysostaphin resistance protein A-like" evidence="2">
    <location>
        <begin position="169"/>
        <end position="271"/>
    </location>
</feature>
<gene>
    <name evidence="3" type="ORF">ACFPGP_13535</name>
</gene>